<dbReference type="GO" id="GO:0043565">
    <property type="term" value="F:sequence-specific DNA binding"/>
    <property type="evidence" value="ECO:0007669"/>
    <property type="project" value="InterPro"/>
</dbReference>
<dbReference type="Gene3D" id="1.10.10.10">
    <property type="entry name" value="Winged helix-like DNA-binding domain superfamily/Winged helix DNA-binding domain"/>
    <property type="match status" value="1"/>
</dbReference>
<dbReference type="SUPFAM" id="SSF48295">
    <property type="entry name" value="TrpR-like"/>
    <property type="match status" value="1"/>
</dbReference>
<feature type="non-terminal residue" evidence="3">
    <location>
        <position position="1"/>
    </location>
</feature>
<dbReference type="PANTHER" id="PTHR33795">
    <property type="entry name" value="INSERTION ELEMENT IS150 PROTEIN INSJ"/>
    <property type="match status" value="1"/>
</dbReference>
<sequence length="161" mass="17917">SAVNPSSSLSSRQRRAAVRLFEAGLGYRVVATRLGVSWSAVARLRDRWSLRGAGALVSKQRGRVFSFEFKLEVVRRFVAGEATAIELAREYGLSSPKTVQKWVAAFRREGEDALRPKPKGRPAKPAAPADELERLRQENLELSAKVAFLEKLRALREQGRG</sequence>
<accession>A0A1H0APS1</accession>
<reference evidence="4" key="1">
    <citation type="submission" date="2016-10" db="EMBL/GenBank/DDBJ databases">
        <authorList>
            <person name="Varghese N."/>
            <person name="Submissions S."/>
        </authorList>
    </citation>
    <scope>NUCLEOTIDE SEQUENCE [LARGE SCALE GENOMIC DNA]</scope>
    <source>
        <strain evidence="4">DSM 44796</strain>
    </source>
</reference>
<dbReference type="Proteomes" id="UP000199682">
    <property type="component" value="Unassembled WGS sequence"/>
</dbReference>
<evidence type="ECO:0000313" key="3">
    <source>
        <dbReference type="EMBL" id="SDN35365.1"/>
    </source>
</evidence>
<dbReference type="InterPro" id="IPR052057">
    <property type="entry name" value="IS150/IS1296_orfA-like"/>
</dbReference>
<dbReference type="PANTHER" id="PTHR33795:SF1">
    <property type="entry name" value="INSERTION ELEMENT IS150 PROTEIN INSJ"/>
    <property type="match status" value="1"/>
</dbReference>
<evidence type="ECO:0000313" key="4">
    <source>
        <dbReference type="Proteomes" id="UP000199682"/>
    </source>
</evidence>
<dbReference type="Pfam" id="PF13384">
    <property type="entry name" value="HTH_23"/>
    <property type="match status" value="1"/>
</dbReference>
<dbReference type="InterPro" id="IPR055247">
    <property type="entry name" value="InsJ-like_HTH"/>
</dbReference>
<protein>
    <submittedName>
        <fullName evidence="3">Transposase and inactivated derivatives</fullName>
    </submittedName>
</protein>
<organism evidence="3 4">
    <name type="scientific">Lentzea albidocapillata subsp. violacea</name>
    <dbReference type="NCBI Taxonomy" id="128104"/>
    <lineage>
        <taxon>Bacteria</taxon>
        <taxon>Bacillati</taxon>
        <taxon>Actinomycetota</taxon>
        <taxon>Actinomycetes</taxon>
        <taxon>Pseudonocardiales</taxon>
        <taxon>Pseudonocardiaceae</taxon>
        <taxon>Lentzea</taxon>
    </lineage>
</organism>
<proteinExistence type="inferred from homology"/>
<dbReference type="InterPro" id="IPR009057">
    <property type="entry name" value="Homeodomain-like_sf"/>
</dbReference>
<gene>
    <name evidence="3" type="ORF">SAMN04488074_1531</name>
</gene>
<name>A0A1H0APS1_9PSEU</name>
<dbReference type="InterPro" id="IPR036388">
    <property type="entry name" value="WH-like_DNA-bd_sf"/>
</dbReference>
<evidence type="ECO:0000256" key="1">
    <source>
        <dbReference type="ARBA" id="ARBA00038232"/>
    </source>
</evidence>
<dbReference type="InterPro" id="IPR010921">
    <property type="entry name" value="Trp_repressor/repl_initiator"/>
</dbReference>
<dbReference type="SUPFAM" id="SSF46689">
    <property type="entry name" value="Homeodomain-like"/>
    <property type="match status" value="1"/>
</dbReference>
<evidence type="ECO:0000259" key="2">
    <source>
        <dbReference type="Pfam" id="PF13518"/>
    </source>
</evidence>
<dbReference type="EMBL" id="FNET01000053">
    <property type="protein sequence ID" value="SDN35365.1"/>
    <property type="molecule type" value="Genomic_DNA"/>
</dbReference>
<dbReference type="Pfam" id="PF13518">
    <property type="entry name" value="HTH_28"/>
    <property type="match status" value="1"/>
</dbReference>
<feature type="domain" description="Insertion element IS150 protein InsJ-like helix-turn-helix" evidence="2">
    <location>
        <begin position="69"/>
        <end position="122"/>
    </location>
</feature>
<comment type="similarity">
    <text evidence="1">Belongs to the IS150/IS1296 orfA family.</text>
</comment>
<dbReference type="AlphaFoldDB" id="A0A1H0APS1"/>